<reference evidence="1 2" key="1">
    <citation type="journal article" date="2016" name="Genome Announc.">
        <title>Draft Genome Sequence of the Anaerobic Ammonium-Oxidizing Bacterium 'Candidatus Brocadia sp. 40'.</title>
        <authorList>
            <person name="Ali M."/>
            <person name="Haroon M.F."/>
            <person name="Narita Y."/>
            <person name="Zhang L."/>
            <person name="Rangel Shaw D."/>
            <person name="Okabe S."/>
            <person name="Saikaly P.E."/>
        </authorList>
    </citation>
    <scope>NUCLEOTIDE SEQUENCE [LARGE SCALE GENOMIC DNA]</scope>
    <source>
        <strain evidence="1 2">40</strain>
    </source>
</reference>
<accession>A0A1V6M330</accession>
<sequence length="125" mass="13758">MGISVTLRQNDEVRCAAPAVDLKVTGEVSLSGRRAGVGRNVAGRSIRLKSNFCLCLRSFGVKNAERQGSISPPRFFLPAMPPDNSASRQGLKFPADFYYTKIICKIYVAQHHEFSYNAPVSLSLH</sequence>
<dbReference type="EMBL" id="MJUW02000019">
    <property type="protein sequence ID" value="OQD46793.1"/>
    <property type="molecule type" value="Genomic_DNA"/>
</dbReference>
<keyword evidence="2" id="KW-1185">Reference proteome</keyword>
<dbReference type="Proteomes" id="UP000242219">
    <property type="component" value="Unassembled WGS sequence"/>
</dbReference>
<evidence type="ECO:0000313" key="2">
    <source>
        <dbReference type="Proteomes" id="UP000242219"/>
    </source>
</evidence>
<name>A0A1V6M330_9BACT</name>
<comment type="caution">
    <text evidence="1">The sequence shown here is derived from an EMBL/GenBank/DDBJ whole genome shotgun (WGS) entry which is preliminary data.</text>
</comment>
<organism evidence="1 2">
    <name type="scientific">Candidatus Brocadia sapporoensis</name>
    <dbReference type="NCBI Taxonomy" id="392547"/>
    <lineage>
        <taxon>Bacteria</taxon>
        <taxon>Pseudomonadati</taxon>
        <taxon>Planctomycetota</taxon>
        <taxon>Candidatus Brocadiia</taxon>
        <taxon>Candidatus Brocadiales</taxon>
        <taxon>Candidatus Brocadiaceae</taxon>
        <taxon>Candidatus Brocadia</taxon>
    </lineage>
</organism>
<gene>
    <name evidence="1" type="ORF">BIY37_01200</name>
</gene>
<proteinExistence type="predicted"/>
<evidence type="ECO:0000313" key="1">
    <source>
        <dbReference type="EMBL" id="OQD46793.1"/>
    </source>
</evidence>
<dbReference type="AlphaFoldDB" id="A0A1V6M330"/>
<dbReference type="RefSeq" id="WP_070066017.1">
    <property type="nucleotide sequence ID" value="NZ_MJUW02000019.1"/>
</dbReference>
<protein>
    <submittedName>
        <fullName evidence="1">Uncharacterized protein</fullName>
    </submittedName>
</protein>